<accession>A0A2P2CHN2</accession>
<protein>
    <recommendedName>
        <fullName evidence="3">HTH tetR-type domain-containing protein</fullName>
    </recommendedName>
</protein>
<dbReference type="InterPro" id="IPR009057">
    <property type="entry name" value="Homeodomain-like_sf"/>
</dbReference>
<proteinExistence type="predicted"/>
<gene>
    <name evidence="4" type="ORF">NOCA1240550</name>
</gene>
<dbReference type="InterPro" id="IPR001647">
    <property type="entry name" value="HTH_TetR"/>
</dbReference>
<dbReference type="InterPro" id="IPR050109">
    <property type="entry name" value="HTH-type_TetR-like_transc_reg"/>
</dbReference>
<dbReference type="PRINTS" id="PR00455">
    <property type="entry name" value="HTHTETR"/>
</dbReference>
<organism evidence="4">
    <name type="scientific">metagenome</name>
    <dbReference type="NCBI Taxonomy" id="256318"/>
    <lineage>
        <taxon>unclassified sequences</taxon>
        <taxon>metagenomes</taxon>
    </lineage>
</organism>
<dbReference type="PANTHER" id="PTHR30055:SF235">
    <property type="entry name" value="TRANSCRIPTIONAL REGULATORY PROTEIN"/>
    <property type="match status" value="1"/>
</dbReference>
<reference evidence="4" key="1">
    <citation type="submission" date="2015-08" db="EMBL/GenBank/DDBJ databases">
        <authorList>
            <person name="Babu N.S."/>
            <person name="Beckwith C.J."/>
            <person name="Beseler K.G."/>
            <person name="Brison A."/>
            <person name="Carone J.V."/>
            <person name="Caskin T.P."/>
            <person name="Diamond M."/>
            <person name="Durham M.E."/>
            <person name="Foxe J.M."/>
            <person name="Go M."/>
            <person name="Henderson B.A."/>
            <person name="Jones I.B."/>
            <person name="McGettigan J.A."/>
            <person name="Micheletti S.J."/>
            <person name="Nasrallah M.E."/>
            <person name="Ortiz D."/>
            <person name="Piller C.R."/>
            <person name="Privatt S.R."/>
            <person name="Schneider S.L."/>
            <person name="Sharp S."/>
            <person name="Smith T.C."/>
            <person name="Stanton J.D."/>
            <person name="Ullery H.E."/>
            <person name="Wilson R.J."/>
            <person name="Serrano M.G."/>
            <person name="Buck G."/>
            <person name="Lee V."/>
            <person name="Wang Y."/>
            <person name="Carvalho R."/>
            <person name="Voegtly L."/>
            <person name="Shi R."/>
            <person name="Duckworth R."/>
            <person name="Johnson A."/>
            <person name="Loviza R."/>
            <person name="Walstead R."/>
            <person name="Shah Z."/>
            <person name="Kiflezghi M."/>
            <person name="Wade K."/>
            <person name="Ball S.L."/>
            <person name="Bradley K.W."/>
            <person name="Asai D.J."/>
            <person name="Bowman C.A."/>
            <person name="Russell D.A."/>
            <person name="Pope W.H."/>
            <person name="Jacobs-Sera D."/>
            <person name="Hendrix R.W."/>
            <person name="Hatfull G.F."/>
        </authorList>
    </citation>
    <scope>NUCLEOTIDE SEQUENCE</scope>
</reference>
<feature type="region of interest" description="Disordered" evidence="2">
    <location>
        <begin position="140"/>
        <end position="168"/>
    </location>
</feature>
<name>A0A2P2CHN2_9ZZZZ</name>
<dbReference type="GO" id="GO:0003700">
    <property type="term" value="F:DNA-binding transcription factor activity"/>
    <property type="evidence" value="ECO:0007669"/>
    <property type="project" value="TreeGrafter"/>
</dbReference>
<sequence>MSTRTSRGRRPGAPDTRAQVLDAARTSFAEKGFRATTIRAVAATAGVDPALVHHYFGTKDNLFLAALEMPVDPRELLAPVVRQGPRQWCGRARTARGSGCCARSCPRGTTRTSRCGCSGWCAPCSTTTVASSCSMKASSRSSSARSWPSSWPTSRRSGSRWWSARWSG</sequence>
<evidence type="ECO:0000313" key="4">
    <source>
        <dbReference type="EMBL" id="CUR61447.1"/>
    </source>
</evidence>
<dbReference type="PROSITE" id="PS50977">
    <property type="entry name" value="HTH_TETR_2"/>
    <property type="match status" value="1"/>
</dbReference>
<dbReference type="EMBL" id="CZKB01000017">
    <property type="protein sequence ID" value="CUR61447.1"/>
    <property type="molecule type" value="Genomic_DNA"/>
</dbReference>
<dbReference type="GO" id="GO:0000976">
    <property type="term" value="F:transcription cis-regulatory region binding"/>
    <property type="evidence" value="ECO:0007669"/>
    <property type="project" value="TreeGrafter"/>
</dbReference>
<evidence type="ECO:0000259" key="3">
    <source>
        <dbReference type="PROSITE" id="PS50977"/>
    </source>
</evidence>
<feature type="domain" description="HTH tetR-type" evidence="3">
    <location>
        <begin position="14"/>
        <end position="74"/>
    </location>
</feature>
<dbReference type="SUPFAM" id="SSF46689">
    <property type="entry name" value="Homeodomain-like"/>
    <property type="match status" value="1"/>
</dbReference>
<evidence type="ECO:0000256" key="1">
    <source>
        <dbReference type="ARBA" id="ARBA00023125"/>
    </source>
</evidence>
<dbReference type="PANTHER" id="PTHR30055">
    <property type="entry name" value="HTH-TYPE TRANSCRIPTIONAL REGULATOR RUTR"/>
    <property type="match status" value="1"/>
</dbReference>
<keyword evidence="1" id="KW-0238">DNA-binding</keyword>
<dbReference type="Pfam" id="PF00440">
    <property type="entry name" value="TetR_N"/>
    <property type="match status" value="1"/>
</dbReference>
<evidence type="ECO:0000256" key="2">
    <source>
        <dbReference type="SAM" id="MobiDB-lite"/>
    </source>
</evidence>
<dbReference type="AlphaFoldDB" id="A0A2P2CHN2"/>
<dbReference type="Gene3D" id="1.10.357.10">
    <property type="entry name" value="Tetracycline Repressor, domain 2"/>
    <property type="match status" value="1"/>
</dbReference>